<evidence type="ECO:0000256" key="2">
    <source>
        <dbReference type="ARBA" id="ARBA00022490"/>
    </source>
</evidence>
<dbReference type="Proteomes" id="UP000235220">
    <property type="component" value="Chromosome 14"/>
</dbReference>
<dbReference type="PANTHER" id="PTHR21162">
    <property type="entry name" value="P53 AND DNA DAMAGE-REGULATED PROTEIN"/>
    <property type="match status" value="1"/>
</dbReference>
<dbReference type="KEGG" id="jre:109016117"/>
<evidence type="ECO:0000313" key="4">
    <source>
        <dbReference type="Proteomes" id="UP000235220"/>
    </source>
</evidence>
<evidence type="ECO:0000313" key="5">
    <source>
        <dbReference type="RefSeq" id="XP_018854120.1"/>
    </source>
</evidence>
<dbReference type="Gramene" id="Jr14_03700_p1">
    <property type="protein sequence ID" value="cds.Jr14_03700_p1"/>
    <property type="gene ID" value="Jr14_03700"/>
</dbReference>
<evidence type="ECO:0000256" key="1">
    <source>
        <dbReference type="ARBA" id="ARBA00004496"/>
    </source>
</evidence>
<protein>
    <submittedName>
        <fullName evidence="5">Uncharacterized protein LOC109016117</fullName>
    </submittedName>
</protein>
<dbReference type="OrthoDB" id="20282at2759"/>
<dbReference type="RefSeq" id="XP_018854120.1">
    <property type="nucleotide sequence ID" value="XM_018998575.2"/>
</dbReference>
<proteinExistence type="predicted"/>
<keyword evidence="2" id="KW-0963">Cytoplasm</keyword>
<sequence>MDETMKKFQESLTEIEAEAEHLLLARHQLVENDRVRNGNREALTALRKRARTTKTSVPSPFESIMKDIGGPESKPLVKEVCATCGNHDSNERTWMMFPGTDVFARIPFHAAHTILEKDQAQLDFDGKQLQSYVKEKSLLISEMGALADKISPGVLKSIVTLSDKPK</sequence>
<evidence type="ECO:0000256" key="3">
    <source>
        <dbReference type="ARBA" id="ARBA00023186"/>
    </source>
</evidence>
<dbReference type="FunCoup" id="A0A2I4HD77">
    <property type="interactions" value="317"/>
</dbReference>
<keyword evidence="4" id="KW-1185">Reference proteome</keyword>
<dbReference type="PANTHER" id="PTHR21162:SF0">
    <property type="entry name" value="P53 AND DNA DAMAGE-REGULATED PROTEIN 1"/>
    <property type="match status" value="1"/>
</dbReference>
<organism evidence="4 5">
    <name type="scientific">Juglans regia</name>
    <name type="common">English walnut</name>
    <dbReference type="NCBI Taxonomy" id="51240"/>
    <lineage>
        <taxon>Eukaryota</taxon>
        <taxon>Viridiplantae</taxon>
        <taxon>Streptophyta</taxon>
        <taxon>Embryophyta</taxon>
        <taxon>Tracheophyta</taxon>
        <taxon>Spermatophyta</taxon>
        <taxon>Magnoliopsida</taxon>
        <taxon>eudicotyledons</taxon>
        <taxon>Gunneridae</taxon>
        <taxon>Pentapetalae</taxon>
        <taxon>rosids</taxon>
        <taxon>fabids</taxon>
        <taxon>Fagales</taxon>
        <taxon>Juglandaceae</taxon>
        <taxon>Juglans</taxon>
    </lineage>
</organism>
<dbReference type="GO" id="GO:0005737">
    <property type="term" value="C:cytoplasm"/>
    <property type="evidence" value="ECO:0007669"/>
    <property type="project" value="UniProtKB-SubCell"/>
</dbReference>
<reference evidence="5" key="1">
    <citation type="submission" date="2025-08" db="UniProtKB">
        <authorList>
            <consortium name="RefSeq"/>
        </authorList>
    </citation>
    <scope>IDENTIFICATION</scope>
    <source>
        <tissue evidence="5">Leaves</tissue>
    </source>
</reference>
<accession>A0A2I4HD77</accession>
<keyword evidence="3" id="KW-0143">Chaperone</keyword>
<gene>
    <name evidence="5" type="primary">LOC109016117</name>
</gene>
<dbReference type="GeneID" id="109016117"/>
<comment type="subcellular location">
    <subcellularLocation>
        <location evidence="1">Cytoplasm</location>
    </subcellularLocation>
</comment>
<dbReference type="AlphaFoldDB" id="A0A2I4HD77"/>
<dbReference type="InterPro" id="IPR030482">
    <property type="entry name" value="PDRG1"/>
</dbReference>
<name>A0A2I4HD77_JUGRE</name>
<dbReference type="STRING" id="51240.A0A2I4HD77"/>